<dbReference type="Proteomes" id="UP001152795">
    <property type="component" value="Unassembled WGS sequence"/>
</dbReference>
<comment type="caution">
    <text evidence="1">The sequence shown here is derived from an EMBL/GenBank/DDBJ whole genome shotgun (WGS) entry which is preliminary data.</text>
</comment>
<evidence type="ECO:0000313" key="2">
    <source>
        <dbReference type="Proteomes" id="UP001152795"/>
    </source>
</evidence>
<gene>
    <name evidence="1" type="ORF">PACLA_8A015015</name>
</gene>
<protein>
    <submittedName>
        <fullName evidence="1">Uncharacterized protein</fullName>
    </submittedName>
</protein>
<evidence type="ECO:0000313" key="1">
    <source>
        <dbReference type="EMBL" id="CAB4012789.1"/>
    </source>
</evidence>
<dbReference type="EMBL" id="CACRXK020007632">
    <property type="protein sequence ID" value="CAB4012789.1"/>
    <property type="molecule type" value="Genomic_DNA"/>
</dbReference>
<name>A0A7D9IT82_PARCT</name>
<accession>A0A7D9IT82</accession>
<sequence>MATGNSVIENKLVQLKLIVGRTKKILESGNQEAVERQRRALRTIVADIDKCKMEEEARMIDEKKELTEISEWNSNIEEKLSEADKDIHDLREWCESKKRECEENQRKQELDFEHELFQTRLKFQNELQAAKLKQE</sequence>
<reference evidence="1" key="1">
    <citation type="submission" date="2020-04" db="EMBL/GenBank/DDBJ databases">
        <authorList>
            <person name="Alioto T."/>
            <person name="Alioto T."/>
            <person name="Gomez Garrido J."/>
        </authorList>
    </citation>
    <scope>NUCLEOTIDE SEQUENCE</scope>
    <source>
        <strain evidence="1">A484AB</strain>
    </source>
</reference>
<organism evidence="1 2">
    <name type="scientific">Paramuricea clavata</name>
    <name type="common">Red gorgonian</name>
    <name type="synonym">Violescent sea-whip</name>
    <dbReference type="NCBI Taxonomy" id="317549"/>
    <lineage>
        <taxon>Eukaryota</taxon>
        <taxon>Metazoa</taxon>
        <taxon>Cnidaria</taxon>
        <taxon>Anthozoa</taxon>
        <taxon>Octocorallia</taxon>
        <taxon>Malacalcyonacea</taxon>
        <taxon>Plexauridae</taxon>
        <taxon>Paramuricea</taxon>
    </lineage>
</organism>
<dbReference type="AlphaFoldDB" id="A0A7D9IT82"/>
<proteinExistence type="predicted"/>
<keyword evidence="2" id="KW-1185">Reference proteome</keyword>